<accession>A0AAN8DXQ4</accession>
<dbReference type="Proteomes" id="UP001331515">
    <property type="component" value="Unassembled WGS sequence"/>
</dbReference>
<feature type="transmembrane region" description="Helical" evidence="9">
    <location>
        <begin position="14"/>
        <end position="35"/>
    </location>
</feature>
<dbReference type="InterPro" id="IPR017452">
    <property type="entry name" value="GPCR_Rhodpsn_7TM"/>
</dbReference>
<comment type="caution">
    <text evidence="11">The sequence shown here is derived from an EMBL/GenBank/DDBJ whole genome shotgun (WGS) entry which is preliminary data.</text>
</comment>
<dbReference type="Gene3D" id="1.20.1070.10">
    <property type="entry name" value="Rhodopsin 7-helix transmembrane proteins"/>
    <property type="match status" value="1"/>
</dbReference>
<evidence type="ECO:0000256" key="3">
    <source>
        <dbReference type="ARBA" id="ARBA00018873"/>
    </source>
</evidence>
<feature type="transmembrane region" description="Helical" evidence="9">
    <location>
        <begin position="47"/>
        <end position="70"/>
    </location>
</feature>
<dbReference type="Pfam" id="PF00001">
    <property type="entry name" value="7tm_1"/>
    <property type="match status" value="1"/>
</dbReference>
<sequence length="204" mass="22659">MWCNAISTSQVTKMLAVVVILFALLWMPYRTLVLINSFVSTPYLDAWFLLLCRTCIYANSAINPVIYNAMSQKFRSAFRRLYRCQRPEANHRTLSMIQTGFGTVRDRRPSQADSNRTNEKARRDLMKTAIEMTSQQNGSSHQETTVNGKAADHPTNMGPAALRSVGGPAETALSGDQVLGGPSLDDTTVHLADRPAADHQQENI</sequence>
<dbReference type="GO" id="GO:0007200">
    <property type="term" value="P:phospholipase C-activating G protein-coupled receptor signaling pathway"/>
    <property type="evidence" value="ECO:0007669"/>
    <property type="project" value="TreeGrafter"/>
</dbReference>
<dbReference type="SUPFAM" id="SSF81321">
    <property type="entry name" value="Family A G protein-coupled receptor-like"/>
    <property type="match status" value="1"/>
</dbReference>
<reference evidence="11 12" key="1">
    <citation type="journal article" date="2023" name="Mol. Biol. Evol.">
        <title>Genomics of Secondarily Temperate Adaptation in the Only Non-Antarctic Icefish.</title>
        <authorList>
            <person name="Rivera-Colon A.G."/>
            <person name="Rayamajhi N."/>
            <person name="Minhas B.F."/>
            <person name="Madrigal G."/>
            <person name="Bilyk K.T."/>
            <person name="Yoon V."/>
            <person name="Hune M."/>
            <person name="Gregory S."/>
            <person name="Cheng C.H.C."/>
            <person name="Catchen J.M."/>
        </authorList>
    </citation>
    <scope>NUCLEOTIDE SEQUENCE [LARGE SCALE GENOMIC DNA]</scope>
    <source>
        <tissue evidence="11">White muscle</tissue>
    </source>
</reference>
<dbReference type="AlphaFoldDB" id="A0AAN8DXQ4"/>
<evidence type="ECO:0000256" key="9">
    <source>
        <dbReference type="SAM" id="Phobius"/>
    </source>
</evidence>
<comment type="subcellular location">
    <subcellularLocation>
        <location evidence="2">Membrane</location>
    </subcellularLocation>
</comment>
<evidence type="ECO:0000313" key="12">
    <source>
        <dbReference type="Proteomes" id="UP001331515"/>
    </source>
</evidence>
<dbReference type="GO" id="GO:0004997">
    <property type="term" value="F:thyrotropin-releasing hormone receptor activity"/>
    <property type="evidence" value="ECO:0007669"/>
    <property type="project" value="InterPro"/>
</dbReference>
<dbReference type="PANTHER" id="PTHR46061:SF5">
    <property type="entry name" value="THYROTROPIN-RELEASING HORMONE RECEPTOR"/>
    <property type="match status" value="1"/>
</dbReference>
<evidence type="ECO:0000259" key="10">
    <source>
        <dbReference type="PROSITE" id="PS50262"/>
    </source>
</evidence>
<dbReference type="GO" id="GO:0016020">
    <property type="term" value="C:membrane"/>
    <property type="evidence" value="ECO:0007669"/>
    <property type="project" value="UniProtKB-SubCell"/>
</dbReference>
<feature type="domain" description="G-protein coupled receptors family 1 profile" evidence="10">
    <location>
        <begin position="1"/>
        <end position="67"/>
    </location>
</feature>
<evidence type="ECO:0000256" key="5">
    <source>
        <dbReference type="ARBA" id="ARBA00022989"/>
    </source>
</evidence>
<evidence type="ECO:0000256" key="7">
    <source>
        <dbReference type="ARBA" id="ARBA00032251"/>
    </source>
</evidence>
<dbReference type="PANTHER" id="PTHR46061">
    <property type="entry name" value="THYROTROPIN-RELEASING HORMONE RECEPTOR"/>
    <property type="match status" value="1"/>
</dbReference>
<keyword evidence="5 9" id="KW-1133">Transmembrane helix</keyword>
<evidence type="ECO:0000256" key="4">
    <source>
        <dbReference type="ARBA" id="ARBA00022692"/>
    </source>
</evidence>
<evidence type="ECO:0000256" key="2">
    <source>
        <dbReference type="ARBA" id="ARBA00004370"/>
    </source>
</evidence>
<name>A0AAN8DXQ4_CHAGU</name>
<dbReference type="InterPro" id="IPR002120">
    <property type="entry name" value="TRH_rcpt_1"/>
</dbReference>
<dbReference type="PRINTS" id="PR00237">
    <property type="entry name" value="GPCRRHODOPSN"/>
</dbReference>
<proteinExistence type="predicted"/>
<dbReference type="InterPro" id="IPR000276">
    <property type="entry name" value="GPCR_Rhodpsn"/>
</dbReference>
<comment type="function">
    <text evidence="1">Receptor for thyrotropin-releasing hormone (TRH). Upon ligand binding, this G-protein-coupled receptor triggers activation of the phosphatidylinositol (IP3)-calcium-protein kinase C (PKC) pathway.</text>
</comment>
<feature type="compositionally biased region" description="Polar residues" evidence="8">
    <location>
        <begin position="133"/>
        <end position="147"/>
    </location>
</feature>
<keyword evidence="6 9" id="KW-0472">Membrane</keyword>
<evidence type="ECO:0000256" key="1">
    <source>
        <dbReference type="ARBA" id="ARBA00004100"/>
    </source>
</evidence>
<keyword evidence="12" id="KW-1185">Reference proteome</keyword>
<organism evidence="11 12">
    <name type="scientific">Champsocephalus gunnari</name>
    <name type="common">Mackerel icefish</name>
    <dbReference type="NCBI Taxonomy" id="52237"/>
    <lineage>
        <taxon>Eukaryota</taxon>
        <taxon>Metazoa</taxon>
        <taxon>Chordata</taxon>
        <taxon>Craniata</taxon>
        <taxon>Vertebrata</taxon>
        <taxon>Euteleostomi</taxon>
        <taxon>Actinopterygii</taxon>
        <taxon>Neopterygii</taxon>
        <taxon>Teleostei</taxon>
        <taxon>Neoteleostei</taxon>
        <taxon>Acanthomorphata</taxon>
        <taxon>Eupercaria</taxon>
        <taxon>Perciformes</taxon>
        <taxon>Notothenioidei</taxon>
        <taxon>Channichthyidae</taxon>
        <taxon>Champsocephalus</taxon>
    </lineage>
</organism>
<dbReference type="PROSITE" id="PS50262">
    <property type="entry name" value="G_PROTEIN_RECEP_F1_2"/>
    <property type="match status" value="1"/>
</dbReference>
<keyword evidence="4 9" id="KW-0812">Transmembrane</keyword>
<feature type="compositionally biased region" description="Basic and acidic residues" evidence="8">
    <location>
        <begin position="187"/>
        <end position="204"/>
    </location>
</feature>
<gene>
    <name evidence="11" type="ORF">CgunFtcFv8_013646</name>
</gene>
<evidence type="ECO:0000313" key="11">
    <source>
        <dbReference type="EMBL" id="KAK5928593.1"/>
    </source>
</evidence>
<feature type="region of interest" description="Disordered" evidence="8">
    <location>
        <begin position="133"/>
        <end position="204"/>
    </location>
</feature>
<evidence type="ECO:0000256" key="8">
    <source>
        <dbReference type="SAM" id="MobiDB-lite"/>
    </source>
</evidence>
<protein>
    <recommendedName>
        <fullName evidence="3">Thyrotropin-releasing hormone receptor</fullName>
    </recommendedName>
    <alternativeName>
        <fullName evidence="7">Thyroliberin receptor</fullName>
    </alternativeName>
</protein>
<evidence type="ECO:0000256" key="6">
    <source>
        <dbReference type="ARBA" id="ARBA00023136"/>
    </source>
</evidence>
<dbReference type="EMBL" id="JAURVH010001518">
    <property type="protein sequence ID" value="KAK5928593.1"/>
    <property type="molecule type" value="Genomic_DNA"/>
</dbReference>
<dbReference type="PRINTS" id="PR01846">
    <property type="entry name" value="TRHRFAMILY"/>
</dbReference>